<keyword evidence="6" id="KW-1185">Reference proteome</keyword>
<gene>
    <name evidence="5" type="ORF">B0H63DRAFT_509167</name>
</gene>
<dbReference type="AlphaFoldDB" id="A0AAE0U1Q1"/>
<comment type="caution">
    <text evidence="5">The sequence shown here is derived from an EMBL/GenBank/DDBJ whole genome shotgun (WGS) entry which is preliminary data.</text>
</comment>
<evidence type="ECO:0000256" key="4">
    <source>
        <dbReference type="SAM" id="MobiDB-lite"/>
    </source>
</evidence>
<organism evidence="5 6">
    <name type="scientific">Podospora didyma</name>
    <dbReference type="NCBI Taxonomy" id="330526"/>
    <lineage>
        <taxon>Eukaryota</taxon>
        <taxon>Fungi</taxon>
        <taxon>Dikarya</taxon>
        <taxon>Ascomycota</taxon>
        <taxon>Pezizomycotina</taxon>
        <taxon>Sordariomycetes</taxon>
        <taxon>Sordariomycetidae</taxon>
        <taxon>Sordariales</taxon>
        <taxon>Podosporaceae</taxon>
        <taxon>Podospora</taxon>
    </lineage>
</organism>
<dbReference type="InterPro" id="IPR036770">
    <property type="entry name" value="Ankyrin_rpt-contain_sf"/>
</dbReference>
<keyword evidence="2 3" id="KW-0040">ANK repeat</keyword>
<feature type="region of interest" description="Disordered" evidence="4">
    <location>
        <begin position="466"/>
        <end position="499"/>
    </location>
</feature>
<dbReference type="Gene3D" id="1.25.40.20">
    <property type="entry name" value="Ankyrin repeat-containing domain"/>
    <property type="match status" value="2"/>
</dbReference>
<sequence>MASPASVTARASPGGSRIGRPPQWTISRSRKLARLYLYTTLSIEKIIKVMEDDVFKPRKNSAQKTIHKMLDNDPRYLRPESRVEMDVRISNLAKAPGRRRKRPDTSPPTIQRQREALNRAHREQDVVLSSIEVSSASGSSRMAEDTPSAGFESSATSGWTPTTPGADDLGHGQFSIPIRSYDTERPQTSASSGTSVSMIRDLQRRVSNCSTNYAQQISVLLKEFTIASASDDDMPFEHRSSIDLSEPPGLADSPDIQALEAFEAFPEPGFALPGDFLSAHSRNCADFPGQEHGSGRCWCAIAAATSRDEGSWLHPTGELRDTARRVLGNPSPANLNLRDCFGNTPLHLFAALEGYQEALFGILFNSSDVSATNNANQTFLHVLNLEWFSDIDSPAAPLKQLLAFLRQSAPDLVYETDVYGRNFFHRAHALIRDPNILASILSPYNPALSSRRDSFGFSPLSHTQLGGEGPFIPPRRPTPQQDDSIFSHGSPRPGPRDEGSFLAYHAHLVQVIQSSYNNPRVEDASNGRNGLHCLAEAIIHQQAMDEQRSVMTKAARPLKRKTNQSDPAPSSSSTAHDEGILTTRLRHLEGLLHSGVDVNDYDKAGNTVLMAFITHIADEDDDKSKTLLSILETILRAGARIEARNRCGETALLVAARLGRKVALTTLLEHGAGVHARDVHGRGVLEVLDQTCRGARDDTALYARVEACRVLLTGRRDWGVVQRPGVVEEWRTRGGVGAV</sequence>
<dbReference type="PROSITE" id="PS50088">
    <property type="entry name" value="ANK_REPEAT"/>
    <property type="match status" value="1"/>
</dbReference>
<dbReference type="PROSITE" id="PS50297">
    <property type="entry name" value="ANK_REP_REGION"/>
    <property type="match status" value="1"/>
</dbReference>
<evidence type="ECO:0000256" key="3">
    <source>
        <dbReference type="PROSITE-ProRule" id="PRU00023"/>
    </source>
</evidence>
<dbReference type="SUPFAM" id="SSF48403">
    <property type="entry name" value="Ankyrin repeat"/>
    <property type="match status" value="1"/>
</dbReference>
<feature type="repeat" description="ANK" evidence="3">
    <location>
        <begin position="647"/>
        <end position="679"/>
    </location>
</feature>
<evidence type="ECO:0008006" key="7">
    <source>
        <dbReference type="Google" id="ProtNLM"/>
    </source>
</evidence>
<dbReference type="PANTHER" id="PTHR24126">
    <property type="entry name" value="ANKYRIN REPEAT, PH AND SEC7 DOMAIN CONTAINING PROTEIN SECG-RELATED"/>
    <property type="match status" value="1"/>
</dbReference>
<evidence type="ECO:0000313" key="5">
    <source>
        <dbReference type="EMBL" id="KAK3387339.1"/>
    </source>
</evidence>
<dbReference type="InterPro" id="IPR002110">
    <property type="entry name" value="Ankyrin_rpt"/>
</dbReference>
<feature type="compositionally biased region" description="Low complexity" evidence="4">
    <location>
        <begin position="126"/>
        <end position="140"/>
    </location>
</feature>
<dbReference type="Proteomes" id="UP001285441">
    <property type="component" value="Unassembled WGS sequence"/>
</dbReference>
<reference evidence="5" key="2">
    <citation type="submission" date="2023-06" db="EMBL/GenBank/DDBJ databases">
        <authorList>
            <consortium name="Lawrence Berkeley National Laboratory"/>
            <person name="Haridas S."/>
            <person name="Hensen N."/>
            <person name="Bonometti L."/>
            <person name="Westerberg I."/>
            <person name="Brannstrom I.O."/>
            <person name="Guillou S."/>
            <person name="Cros-Aarteil S."/>
            <person name="Calhoun S."/>
            <person name="Kuo A."/>
            <person name="Mondo S."/>
            <person name="Pangilinan J."/>
            <person name="Riley R."/>
            <person name="LaButti K."/>
            <person name="Andreopoulos B."/>
            <person name="Lipzen A."/>
            <person name="Chen C."/>
            <person name="Yanf M."/>
            <person name="Daum C."/>
            <person name="Ng V."/>
            <person name="Clum A."/>
            <person name="Steindorff A."/>
            <person name="Ohm R."/>
            <person name="Martin F."/>
            <person name="Silar P."/>
            <person name="Natvig D."/>
            <person name="Lalanne C."/>
            <person name="Gautier V."/>
            <person name="Ament-velasquez S.L."/>
            <person name="Kruys A."/>
            <person name="Hutchinson M.I."/>
            <person name="Powell A.J."/>
            <person name="Barry K."/>
            <person name="Miller A.N."/>
            <person name="Grigoriev I.V."/>
            <person name="Debuchy R."/>
            <person name="Gladieux P."/>
            <person name="Thoren M.H."/>
            <person name="Johannesson H."/>
        </authorList>
    </citation>
    <scope>NUCLEOTIDE SEQUENCE</scope>
    <source>
        <strain evidence="5">CBS 232.78</strain>
    </source>
</reference>
<protein>
    <recommendedName>
        <fullName evidence="7">Ankyrin</fullName>
    </recommendedName>
</protein>
<dbReference type="EMBL" id="JAULSW010000003">
    <property type="protein sequence ID" value="KAK3387339.1"/>
    <property type="molecule type" value="Genomic_DNA"/>
</dbReference>
<evidence type="ECO:0000313" key="6">
    <source>
        <dbReference type="Proteomes" id="UP001285441"/>
    </source>
</evidence>
<evidence type="ECO:0000256" key="2">
    <source>
        <dbReference type="ARBA" id="ARBA00023043"/>
    </source>
</evidence>
<feature type="region of interest" description="Disordered" evidence="4">
    <location>
        <begin position="1"/>
        <end position="23"/>
    </location>
</feature>
<feature type="compositionally biased region" description="Polar residues" evidence="4">
    <location>
        <begin position="564"/>
        <end position="574"/>
    </location>
</feature>
<dbReference type="Pfam" id="PF00023">
    <property type="entry name" value="Ank"/>
    <property type="match status" value="1"/>
</dbReference>
<evidence type="ECO:0000256" key="1">
    <source>
        <dbReference type="ARBA" id="ARBA00022737"/>
    </source>
</evidence>
<keyword evidence="1" id="KW-0677">Repeat</keyword>
<accession>A0AAE0U1Q1</accession>
<feature type="region of interest" description="Disordered" evidence="4">
    <location>
        <begin position="91"/>
        <end position="174"/>
    </location>
</feature>
<dbReference type="PANTHER" id="PTHR24126:SF14">
    <property type="entry name" value="ANK_REP_REGION DOMAIN-CONTAINING PROTEIN"/>
    <property type="match status" value="1"/>
</dbReference>
<feature type="region of interest" description="Disordered" evidence="4">
    <location>
        <begin position="553"/>
        <end position="579"/>
    </location>
</feature>
<reference evidence="5" key="1">
    <citation type="journal article" date="2023" name="Mol. Phylogenet. Evol.">
        <title>Genome-scale phylogeny and comparative genomics of the fungal order Sordariales.</title>
        <authorList>
            <person name="Hensen N."/>
            <person name="Bonometti L."/>
            <person name="Westerberg I."/>
            <person name="Brannstrom I.O."/>
            <person name="Guillou S."/>
            <person name="Cros-Aarteil S."/>
            <person name="Calhoun S."/>
            <person name="Haridas S."/>
            <person name="Kuo A."/>
            <person name="Mondo S."/>
            <person name="Pangilinan J."/>
            <person name="Riley R."/>
            <person name="LaButti K."/>
            <person name="Andreopoulos B."/>
            <person name="Lipzen A."/>
            <person name="Chen C."/>
            <person name="Yan M."/>
            <person name="Daum C."/>
            <person name="Ng V."/>
            <person name="Clum A."/>
            <person name="Steindorff A."/>
            <person name="Ohm R.A."/>
            <person name="Martin F."/>
            <person name="Silar P."/>
            <person name="Natvig D.O."/>
            <person name="Lalanne C."/>
            <person name="Gautier V."/>
            <person name="Ament-Velasquez S.L."/>
            <person name="Kruys A."/>
            <person name="Hutchinson M.I."/>
            <person name="Powell A.J."/>
            <person name="Barry K."/>
            <person name="Miller A.N."/>
            <person name="Grigoriev I.V."/>
            <person name="Debuchy R."/>
            <person name="Gladieux P."/>
            <person name="Hiltunen Thoren M."/>
            <person name="Johannesson H."/>
        </authorList>
    </citation>
    <scope>NUCLEOTIDE SEQUENCE</scope>
    <source>
        <strain evidence="5">CBS 232.78</strain>
    </source>
</reference>
<proteinExistence type="predicted"/>
<feature type="compositionally biased region" description="Basic and acidic residues" evidence="4">
    <location>
        <begin position="112"/>
        <end position="125"/>
    </location>
</feature>
<name>A0AAE0U1Q1_9PEZI</name>
<dbReference type="SMART" id="SM00248">
    <property type="entry name" value="ANK"/>
    <property type="match status" value="3"/>
</dbReference>
<feature type="compositionally biased region" description="Polar residues" evidence="4">
    <location>
        <begin position="151"/>
        <end position="163"/>
    </location>
</feature>